<evidence type="ECO:0000313" key="2">
    <source>
        <dbReference type="EMBL" id="VUZ55302.1"/>
    </source>
</evidence>
<feature type="region of interest" description="Disordered" evidence="1">
    <location>
        <begin position="333"/>
        <end position="354"/>
    </location>
</feature>
<protein>
    <submittedName>
        <fullName evidence="2">Uncharacterized protein</fullName>
    </submittedName>
</protein>
<accession>A0A564Z7A3</accession>
<feature type="compositionally biased region" description="Acidic residues" evidence="1">
    <location>
        <begin position="38"/>
        <end position="49"/>
    </location>
</feature>
<evidence type="ECO:0000313" key="3">
    <source>
        <dbReference type="Proteomes" id="UP000321570"/>
    </source>
</evidence>
<feature type="region of interest" description="Disordered" evidence="1">
    <location>
        <begin position="38"/>
        <end position="67"/>
    </location>
</feature>
<name>A0A564Z7A3_HYMDI</name>
<dbReference type="Proteomes" id="UP000321570">
    <property type="component" value="Unassembled WGS sequence"/>
</dbReference>
<gene>
    <name evidence="2" type="ORF">WMSIL1_LOCUS13179</name>
</gene>
<organism evidence="2 3">
    <name type="scientific">Hymenolepis diminuta</name>
    <name type="common">Rat tapeworm</name>
    <dbReference type="NCBI Taxonomy" id="6216"/>
    <lineage>
        <taxon>Eukaryota</taxon>
        <taxon>Metazoa</taxon>
        <taxon>Spiralia</taxon>
        <taxon>Lophotrochozoa</taxon>
        <taxon>Platyhelminthes</taxon>
        <taxon>Cestoda</taxon>
        <taxon>Eucestoda</taxon>
        <taxon>Cyclophyllidea</taxon>
        <taxon>Hymenolepididae</taxon>
        <taxon>Hymenolepis</taxon>
    </lineage>
</organism>
<dbReference type="EMBL" id="CABIJS010000690">
    <property type="protein sequence ID" value="VUZ55302.1"/>
    <property type="molecule type" value="Genomic_DNA"/>
</dbReference>
<evidence type="ECO:0000256" key="1">
    <source>
        <dbReference type="SAM" id="MobiDB-lite"/>
    </source>
</evidence>
<dbReference type="AlphaFoldDB" id="A0A564Z7A3"/>
<sequence>MAARRLLAGFEVGGHCYEPNSEWCKWAREKGCFPTEDGVENQEELEHEEEMGKGGGGGGGGGGGEVEAISLDESEEIESTFSEDLSFSSSETVPSFAKIRYSIDDQSFASRELYFPVSFSGDFQKNRITIHEPGSKRGTIFYFIEMLGHYCHQEELGNCYKSLFSTNVMEEYQMNRETRQTSQSCHWQPIQYYPQNTIYTHDSYSSTVSLNYMKRVLDPESLTWDFCEEFLESALGLHIIFNKLFSEDFHDAKDIDEILEEDGGEVLLNMFGSEPSDRGDNNVEQDQESKEGCIIEVPEPEVETELLENVVEYYEESDEHDESEEYDVEACEESKKRDVEETHMEVEYSSTGTSDPVDSYVHSLPMRQCPDCVNDLWPTELLSALEPTLKWKDGPGSDRLFTMVTTLSASSRSCGLINLEFWLLIGPLHPRYLHWSASFIDW</sequence>
<keyword evidence="3" id="KW-1185">Reference proteome</keyword>
<feature type="compositionally biased region" description="Basic and acidic residues" evidence="1">
    <location>
        <begin position="333"/>
        <end position="346"/>
    </location>
</feature>
<proteinExistence type="predicted"/>
<feature type="compositionally biased region" description="Gly residues" evidence="1">
    <location>
        <begin position="53"/>
        <end position="65"/>
    </location>
</feature>
<reference evidence="2 3" key="1">
    <citation type="submission" date="2019-07" db="EMBL/GenBank/DDBJ databases">
        <authorList>
            <person name="Jastrzebski P J."/>
            <person name="Paukszto L."/>
            <person name="Jastrzebski P J."/>
        </authorList>
    </citation>
    <scope>NUCLEOTIDE SEQUENCE [LARGE SCALE GENOMIC DNA]</scope>
    <source>
        <strain evidence="2 3">WMS-il1</strain>
    </source>
</reference>